<evidence type="ECO:0000256" key="11">
    <source>
        <dbReference type="PROSITE-ProRule" id="PRU00421"/>
    </source>
</evidence>
<feature type="transmembrane region" description="Helical" evidence="13">
    <location>
        <begin position="348"/>
        <end position="366"/>
    </location>
</feature>
<dbReference type="InterPro" id="IPR013013">
    <property type="entry name" value="PTS_EIIC_1"/>
</dbReference>
<evidence type="ECO:0000256" key="2">
    <source>
        <dbReference type="ARBA" id="ARBA00022448"/>
    </source>
</evidence>
<evidence type="ECO:0000313" key="17">
    <source>
        <dbReference type="Proteomes" id="UP001146670"/>
    </source>
</evidence>
<dbReference type="GO" id="GO:0016301">
    <property type="term" value="F:kinase activity"/>
    <property type="evidence" value="ECO:0007669"/>
    <property type="project" value="UniProtKB-KW"/>
</dbReference>
<proteinExistence type="predicted"/>
<keyword evidence="9 13" id="KW-1133">Transmembrane helix</keyword>
<evidence type="ECO:0000256" key="8">
    <source>
        <dbReference type="ARBA" id="ARBA00022777"/>
    </source>
</evidence>
<feature type="transmembrane region" description="Helical" evidence="13">
    <location>
        <begin position="193"/>
        <end position="209"/>
    </location>
</feature>
<evidence type="ECO:0000256" key="9">
    <source>
        <dbReference type="ARBA" id="ARBA00022989"/>
    </source>
</evidence>
<feature type="transmembrane region" description="Helical" evidence="13">
    <location>
        <begin position="229"/>
        <end position="247"/>
    </location>
</feature>
<dbReference type="GO" id="GO:0005886">
    <property type="term" value="C:plasma membrane"/>
    <property type="evidence" value="ECO:0007669"/>
    <property type="project" value="UniProtKB-SubCell"/>
</dbReference>
<feature type="transmembrane region" description="Helical" evidence="13">
    <location>
        <begin position="292"/>
        <end position="311"/>
    </location>
</feature>
<feature type="transmembrane region" description="Helical" evidence="13">
    <location>
        <begin position="441"/>
        <end position="462"/>
    </location>
</feature>
<protein>
    <submittedName>
        <fullName evidence="16">PTS transporter subunit EIIC</fullName>
    </submittedName>
</protein>
<dbReference type="PROSITE" id="PS01035">
    <property type="entry name" value="PTS_EIIB_TYPE_1_CYS"/>
    <property type="match status" value="1"/>
</dbReference>
<dbReference type="CDD" id="cd00212">
    <property type="entry name" value="PTS_IIB_glc"/>
    <property type="match status" value="1"/>
</dbReference>
<evidence type="ECO:0000256" key="3">
    <source>
        <dbReference type="ARBA" id="ARBA00022475"/>
    </source>
</evidence>
<feature type="domain" description="PTS EIIC type-1" evidence="15">
    <location>
        <begin position="125"/>
        <end position="474"/>
    </location>
</feature>
<evidence type="ECO:0000259" key="14">
    <source>
        <dbReference type="PROSITE" id="PS51098"/>
    </source>
</evidence>
<dbReference type="RefSeq" id="WP_268751503.1">
    <property type="nucleotide sequence ID" value="NZ_JAPRFQ010000001.1"/>
</dbReference>
<accession>A0A9X3FMC8</accession>
<keyword evidence="3" id="KW-1003">Cell membrane</keyword>
<dbReference type="InterPro" id="IPR036878">
    <property type="entry name" value="Glu_permease_IIB"/>
</dbReference>
<feature type="transmembrane region" description="Helical" evidence="13">
    <location>
        <begin position="162"/>
        <end position="186"/>
    </location>
</feature>
<dbReference type="PANTHER" id="PTHR30175:SF7">
    <property type="entry name" value="NEGATIVE REGULATOR OF SACY ACTIVITY"/>
    <property type="match status" value="1"/>
</dbReference>
<dbReference type="FunFam" id="3.30.1360.60:FF:000001">
    <property type="entry name" value="PTS system glucose-specific IIBC component PtsG"/>
    <property type="match status" value="1"/>
</dbReference>
<dbReference type="PROSITE" id="PS51098">
    <property type="entry name" value="PTS_EIIB_TYPE_1"/>
    <property type="match status" value="1"/>
</dbReference>
<evidence type="ECO:0000259" key="15">
    <source>
        <dbReference type="PROSITE" id="PS51103"/>
    </source>
</evidence>
<evidence type="ECO:0000256" key="4">
    <source>
        <dbReference type="ARBA" id="ARBA00022597"/>
    </source>
</evidence>
<evidence type="ECO:0000256" key="13">
    <source>
        <dbReference type="SAM" id="Phobius"/>
    </source>
</evidence>
<gene>
    <name evidence="16" type="ORF">OW157_01170</name>
</gene>
<dbReference type="InterPro" id="IPR050558">
    <property type="entry name" value="PTS_Sugar-Specific_Components"/>
</dbReference>
<keyword evidence="5" id="KW-0808">Transferase</keyword>
<sequence length="474" mass="51201">MSDKQIAQEILKTIGGPDNIENYSHCATRLRIVLKDNSLVDKDHVDTIDDLKGYFYSTGQHQFVFGTGRVNQVYQAVESEINSGQGDSAINSTEADEMSHDGEANQNKDKKKDKDNMNPAQRVVRVLADILVPLIPVLVTTGLLMGIRGLLTELGFTLSDDINAIFTLLTDTAFAFLPVFITYSAVKKFNGNPILGIAVGLMLVAPQLPNAYDVASGASEPLQVMGIEIFGYQGTIFPAIIAGWLIAKIESWFRKFVPSVIDLIVTPFFTITITLAIMLFILGPIIQVIESAVIGFIVNVINAPLGIGYIIFGGLQQLLVVTGLHHSLSIIEISLLDHSDANILNPLMTASMAGQFGAAISAALLMKDKVKRSQMISSALPTLFGITEPLLFGVNMRSLRILLSGIAGGALGGLTSYLFSLSASGMGITFLPGLLLYTSSFATLMHYFIVILVAFVVGFVVVKVQSKQIRQEIV</sequence>
<feature type="domain" description="PTS EIIB type-1" evidence="14">
    <location>
        <begin position="4"/>
        <end position="87"/>
    </location>
</feature>
<reference evidence="16" key="1">
    <citation type="submission" date="2022-12" db="EMBL/GenBank/DDBJ databases">
        <title>Description and comparative metabolic analysis of Aerococcus sp. nov., isolated from the feces of a pig.</title>
        <authorList>
            <person name="Chang Y.-H."/>
        </authorList>
    </citation>
    <scope>NUCLEOTIDE SEQUENCE</scope>
    <source>
        <strain evidence="16">YH-aer222</strain>
    </source>
</reference>
<dbReference type="GO" id="GO:0090589">
    <property type="term" value="F:protein-phosphocysteine-trehalose phosphotransferase system transporter activity"/>
    <property type="evidence" value="ECO:0007669"/>
    <property type="project" value="TreeGrafter"/>
</dbReference>
<feature type="transmembrane region" description="Helical" evidence="13">
    <location>
        <begin position="259"/>
        <end position="286"/>
    </location>
</feature>
<keyword evidence="7 13" id="KW-0812">Transmembrane</keyword>
<feature type="transmembrane region" description="Helical" evidence="13">
    <location>
        <begin position="401"/>
        <end position="421"/>
    </location>
</feature>
<evidence type="ECO:0000256" key="5">
    <source>
        <dbReference type="ARBA" id="ARBA00022679"/>
    </source>
</evidence>
<dbReference type="PANTHER" id="PTHR30175">
    <property type="entry name" value="PHOSPHOTRANSFERASE SYSTEM TRANSPORT PROTEIN"/>
    <property type="match status" value="1"/>
</dbReference>
<feature type="region of interest" description="Disordered" evidence="12">
    <location>
        <begin position="81"/>
        <end position="116"/>
    </location>
</feature>
<feature type="transmembrane region" description="Helical" evidence="13">
    <location>
        <begin position="126"/>
        <end position="150"/>
    </location>
</feature>
<dbReference type="Proteomes" id="UP001146670">
    <property type="component" value="Unassembled WGS sequence"/>
</dbReference>
<dbReference type="PROSITE" id="PS51103">
    <property type="entry name" value="PTS_EIIC_TYPE_1"/>
    <property type="match status" value="1"/>
</dbReference>
<name>A0A9X3FMC8_9LACT</name>
<dbReference type="InterPro" id="IPR001996">
    <property type="entry name" value="PTS_IIB_1"/>
</dbReference>
<evidence type="ECO:0000256" key="6">
    <source>
        <dbReference type="ARBA" id="ARBA00022683"/>
    </source>
</evidence>
<dbReference type="SUPFAM" id="SSF55604">
    <property type="entry name" value="Glucose permease domain IIB"/>
    <property type="match status" value="1"/>
</dbReference>
<dbReference type="GO" id="GO:0009401">
    <property type="term" value="P:phosphoenolpyruvate-dependent sugar phosphotransferase system"/>
    <property type="evidence" value="ECO:0007669"/>
    <property type="project" value="UniProtKB-KW"/>
</dbReference>
<keyword evidence="10 13" id="KW-0472">Membrane</keyword>
<dbReference type="GO" id="GO:0015771">
    <property type="term" value="P:trehalose transport"/>
    <property type="evidence" value="ECO:0007669"/>
    <property type="project" value="TreeGrafter"/>
</dbReference>
<keyword evidence="4" id="KW-0762">Sugar transport</keyword>
<keyword evidence="2" id="KW-0813">Transport</keyword>
<dbReference type="Gene3D" id="3.30.1360.60">
    <property type="entry name" value="Glucose permease domain IIB"/>
    <property type="match status" value="1"/>
</dbReference>
<evidence type="ECO:0000256" key="7">
    <source>
        <dbReference type="ARBA" id="ARBA00022692"/>
    </source>
</evidence>
<dbReference type="Pfam" id="PF00367">
    <property type="entry name" value="PTS_EIIB"/>
    <property type="match status" value="1"/>
</dbReference>
<keyword evidence="8" id="KW-0418">Kinase</keyword>
<comment type="subcellular location">
    <subcellularLocation>
        <location evidence="1">Cell membrane</location>
        <topology evidence="1">Multi-pass membrane protein</topology>
    </subcellularLocation>
</comment>
<dbReference type="AlphaFoldDB" id="A0A9X3FMC8"/>
<feature type="compositionally biased region" description="Basic and acidic residues" evidence="12">
    <location>
        <begin position="97"/>
        <end position="116"/>
    </location>
</feature>
<dbReference type="InterPro" id="IPR003352">
    <property type="entry name" value="PTS_EIIC"/>
</dbReference>
<dbReference type="InterPro" id="IPR018113">
    <property type="entry name" value="PTrfase_EIIB_Cys"/>
</dbReference>
<keyword evidence="6" id="KW-0598">Phosphotransferase system</keyword>
<dbReference type="Pfam" id="PF02378">
    <property type="entry name" value="PTS_EIIC"/>
    <property type="match status" value="1"/>
</dbReference>
<evidence type="ECO:0000313" key="16">
    <source>
        <dbReference type="EMBL" id="MCZ0725177.1"/>
    </source>
</evidence>
<feature type="active site" description="Phosphocysteine intermediate; for EIIB activity" evidence="11">
    <location>
        <position position="26"/>
    </location>
</feature>
<organism evidence="16 17">
    <name type="scientific">Aerococcus kribbianus</name>
    <dbReference type="NCBI Taxonomy" id="2999064"/>
    <lineage>
        <taxon>Bacteria</taxon>
        <taxon>Bacillati</taxon>
        <taxon>Bacillota</taxon>
        <taxon>Bacilli</taxon>
        <taxon>Lactobacillales</taxon>
        <taxon>Aerococcaceae</taxon>
        <taxon>Aerococcus</taxon>
    </lineage>
</organism>
<dbReference type="EMBL" id="JAPRFR010000001">
    <property type="protein sequence ID" value="MCZ0725177.1"/>
    <property type="molecule type" value="Genomic_DNA"/>
</dbReference>
<dbReference type="GO" id="GO:0008982">
    <property type="term" value="F:protein-N(PI)-phosphohistidine-sugar phosphotransferase activity"/>
    <property type="evidence" value="ECO:0007669"/>
    <property type="project" value="InterPro"/>
</dbReference>
<keyword evidence="17" id="KW-1185">Reference proteome</keyword>
<evidence type="ECO:0000256" key="10">
    <source>
        <dbReference type="ARBA" id="ARBA00023136"/>
    </source>
</evidence>
<evidence type="ECO:0000256" key="1">
    <source>
        <dbReference type="ARBA" id="ARBA00004651"/>
    </source>
</evidence>
<evidence type="ECO:0000256" key="12">
    <source>
        <dbReference type="SAM" id="MobiDB-lite"/>
    </source>
</evidence>
<feature type="compositionally biased region" description="Polar residues" evidence="12">
    <location>
        <begin position="81"/>
        <end position="93"/>
    </location>
</feature>
<comment type="caution">
    <text evidence="16">The sequence shown here is derived from an EMBL/GenBank/DDBJ whole genome shotgun (WGS) entry which is preliminary data.</text>
</comment>